<evidence type="ECO:0000313" key="2">
    <source>
        <dbReference type="Proteomes" id="UP000799440"/>
    </source>
</evidence>
<evidence type="ECO:0000313" key="1">
    <source>
        <dbReference type="EMBL" id="KAF2751593.1"/>
    </source>
</evidence>
<sequence>MGDAQRTTRNSLKSEPYYAFEATEIRDGIWQVMDQMERFAMEEYSFDFPNNVTNLEKLTDAFRTMKPETVKIVALIASGGPGGSNGWRDLFFDSIKRQGLVCGIIGNVLEEQVFKHPFFGGKAEDIKALNELEEANIYGDAAFDLHSKTAEHIHKAVYNKETARLMLPVGFDAHVKTIVAAILTHLDFITRLDPKYSSESVDPTDEKTKLYTPLYRLVAEAGILSLYMRMDTRTVYHFVPTFKDQTYDNAAMACFNEEEMKATDPHTRKTWPANYTEAEKRRAEFDEPLVQIRIFEGVTAYRKGSWETSSSTAKNQRFVKAGGEDDGVRSRILTCSWVYCRWGRRKEFKDRKDVSDPEAHGMQWDGGFVNFSDVMGVPEFEGKGKGQVT</sequence>
<organism evidence="1 2">
    <name type="scientific">Sporormia fimetaria CBS 119925</name>
    <dbReference type="NCBI Taxonomy" id="1340428"/>
    <lineage>
        <taxon>Eukaryota</taxon>
        <taxon>Fungi</taxon>
        <taxon>Dikarya</taxon>
        <taxon>Ascomycota</taxon>
        <taxon>Pezizomycotina</taxon>
        <taxon>Dothideomycetes</taxon>
        <taxon>Pleosporomycetidae</taxon>
        <taxon>Pleosporales</taxon>
        <taxon>Sporormiaceae</taxon>
        <taxon>Sporormia</taxon>
    </lineage>
</organism>
<keyword evidence="2" id="KW-1185">Reference proteome</keyword>
<name>A0A6A6VN69_9PLEO</name>
<reference evidence="1" key="1">
    <citation type="journal article" date="2020" name="Stud. Mycol.">
        <title>101 Dothideomycetes genomes: a test case for predicting lifestyles and emergence of pathogens.</title>
        <authorList>
            <person name="Haridas S."/>
            <person name="Albert R."/>
            <person name="Binder M."/>
            <person name="Bloem J."/>
            <person name="Labutti K."/>
            <person name="Salamov A."/>
            <person name="Andreopoulos B."/>
            <person name="Baker S."/>
            <person name="Barry K."/>
            <person name="Bills G."/>
            <person name="Bluhm B."/>
            <person name="Cannon C."/>
            <person name="Castanera R."/>
            <person name="Culley D."/>
            <person name="Daum C."/>
            <person name="Ezra D."/>
            <person name="Gonzalez J."/>
            <person name="Henrissat B."/>
            <person name="Kuo A."/>
            <person name="Liang C."/>
            <person name="Lipzen A."/>
            <person name="Lutzoni F."/>
            <person name="Magnuson J."/>
            <person name="Mondo S."/>
            <person name="Nolan M."/>
            <person name="Ohm R."/>
            <person name="Pangilinan J."/>
            <person name="Park H.-J."/>
            <person name="Ramirez L."/>
            <person name="Alfaro M."/>
            <person name="Sun H."/>
            <person name="Tritt A."/>
            <person name="Yoshinaga Y."/>
            <person name="Zwiers L.-H."/>
            <person name="Turgeon B."/>
            <person name="Goodwin S."/>
            <person name="Spatafora J."/>
            <person name="Crous P."/>
            <person name="Grigoriev I."/>
        </authorList>
    </citation>
    <scope>NUCLEOTIDE SEQUENCE</scope>
    <source>
        <strain evidence="1">CBS 119925</strain>
    </source>
</reference>
<protein>
    <submittedName>
        <fullName evidence="1">Uncharacterized protein</fullName>
    </submittedName>
</protein>
<dbReference type="Proteomes" id="UP000799440">
    <property type="component" value="Unassembled WGS sequence"/>
</dbReference>
<dbReference type="AlphaFoldDB" id="A0A6A6VN69"/>
<accession>A0A6A6VN69</accession>
<proteinExistence type="predicted"/>
<dbReference type="EMBL" id="MU006562">
    <property type="protein sequence ID" value="KAF2751593.1"/>
    <property type="molecule type" value="Genomic_DNA"/>
</dbReference>
<gene>
    <name evidence="1" type="ORF">M011DRAFT_394626</name>
</gene>
<dbReference type="OrthoDB" id="309640at2759"/>